<evidence type="ECO:0000313" key="4">
    <source>
        <dbReference type="Proteomes" id="UP001149090"/>
    </source>
</evidence>
<feature type="compositionally biased region" description="Basic residues" evidence="1">
    <location>
        <begin position="384"/>
        <end position="393"/>
    </location>
</feature>
<dbReference type="AlphaFoldDB" id="A0A9Q0LNJ6"/>
<dbReference type="OrthoDB" id="2135488at2759"/>
<feature type="compositionally biased region" description="Acidic residues" evidence="1">
    <location>
        <begin position="369"/>
        <end position="378"/>
    </location>
</feature>
<comment type="caution">
    <text evidence="3">The sequence shown here is derived from an EMBL/GenBank/DDBJ whole genome shotgun (WGS) entry which is preliminary data.</text>
</comment>
<accession>A0A9Q0LNJ6</accession>
<organism evidence="3 4">
    <name type="scientific">Anaeramoeba ignava</name>
    <name type="common">Anaerobic marine amoeba</name>
    <dbReference type="NCBI Taxonomy" id="1746090"/>
    <lineage>
        <taxon>Eukaryota</taxon>
        <taxon>Metamonada</taxon>
        <taxon>Anaeramoebidae</taxon>
        <taxon>Anaeramoeba</taxon>
    </lineage>
</organism>
<feature type="domain" description="NELF-A N-terminal" evidence="2">
    <location>
        <begin position="4"/>
        <end position="130"/>
    </location>
</feature>
<sequence length="591" mass="69890">MDETTWNTQHLASQLTSESLPEIQQQFSTMESQTKIKTLLALIFANKREMNRVKGVLLTMIETACKDKDEWVRVIAEIVKPLSSETNQTESVLNIQIENDKFQNSLQTYKSEISKLKSFQIPQLEDKYIYQKSKDINENHTYNNNPHFKIKKQYQTPMCFNKENPINELNEITTKSKNKSKSPQIPQQKTNQYSEKNKSEIERNTPNNTNTQNQTQTPVPNPRKFSRLAMSHKTTRAKTEMLSVSEIMDLEKKRRELLEKNDQKKTTKSKSKSNTKTSKAKTKTKQKREPKQSKKRKPKQTKQNQRKISSQMDIENKDSENLNFTNENENEYENENQENQENENEENKNFKKIGKRIEKKSQVLKETNFEDDDYDDKEDEGRNNKTKPKKNRNIKNISKTQPKNKPKPKKKKIDDNYDNYDDENDSYNDNYDEDENDNEYEDKNEDDFNSKNKIKRAKTKDKAKKNIGKKPELDQISTEEILEFNFPINKSEQITVSNSDYINELLDEKLQQLTYFGVISKSFLELNNKLTVQTKFVMTQFLLGFYDNELLTGTERFLLNETIKDDEVMDQIFLEIDYKSGKWKRILRKRK</sequence>
<dbReference type="Proteomes" id="UP001149090">
    <property type="component" value="Unassembled WGS sequence"/>
</dbReference>
<feature type="region of interest" description="Disordered" evidence="1">
    <location>
        <begin position="175"/>
        <end position="227"/>
    </location>
</feature>
<feature type="compositionally biased region" description="Basic residues" evidence="1">
    <location>
        <begin position="266"/>
        <end position="286"/>
    </location>
</feature>
<evidence type="ECO:0000259" key="2">
    <source>
        <dbReference type="Pfam" id="PF23553"/>
    </source>
</evidence>
<feature type="region of interest" description="Disordered" evidence="1">
    <location>
        <begin position="257"/>
        <end position="457"/>
    </location>
</feature>
<reference evidence="3" key="1">
    <citation type="submission" date="2022-10" db="EMBL/GenBank/DDBJ databases">
        <title>Novel sulphate-reducing endosymbionts in the free-living metamonad Anaeramoeba.</title>
        <authorList>
            <person name="Jerlstrom-Hultqvist J."/>
            <person name="Cepicka I."/>
            <person name="Gallot-Lavallee L."/>
            <person name="Salas-Leiva D."/>
            <person name="Curtis B.A."/>
            <person name="Zahonova K."/>
            <person name="Pipaliya S."/>
            <person name="Dacks J."/>
            <person name="Roger A.J."/>
        </authorList>
    </citation>
    <scope>NUCLEOTIDE SEQUENCE</scope>
    <source>
        <strain evidence="3">BMAN</strain>
    </source>
</reference>
<feature type="compositionally biased region" description="Acidic residues" evidence="1">
    <location>
        <begin position="328"/>
        <end position="344"/>
    </location>
</feature>
<protein>
    <recommendedName>
        <fullName evidence="2">NELF-A N-terminal domain-containing protein</fullName>
    </recommendedName>
</protein>
<gene>
    <name evidence="3" type="ORF">M0811_00154</name>
</gene>
<feature type="compositionally biased region" description="Basic and acidic residues" evidence="1">
    <location>
        <begin position="345"/>
        <end position="363"/>
    </location>
</feature>
<feature type="compositionally biased region" description="Basic residues" evidence="1">
    <location>
        <begin position="402"/>
        <end position="411"/>
    </location>
</feature>
<keyword evidence="4" id="KW-1185">Reference proteome</keyword>
<name>A0A9Q0LNJ6_ANAIG</name>
<dbReference type="EMBL" id="JAPDFW010000059">
    <property type="protein sequence ID" value="KAJ5076836.1"/>
    <property type="molecule type" value="Genomic_DNA"/>
</dbReference>
<proteinExistence type="predicted"/>
<feature type="compositionally biased region" description="Acidic residues" evidence="1">
    <location>
        <begin position="416"/>
        <end position="447"/>
    </location>
</feature>
<dbReference type="InterPro" id="IPR056557">
    <property type="entry name" value="NELF-A_N"/>
</dbReference>
<evidence type="ECO:0000256" key="1">
    <source>
        <dbReference type="SAM" id="MobiDB-lite"/>
    </source>
</evidence>
<feature type="compositionally biased region" description="Low complexity" evidence="1">
    <location>
        <begin position="204"/>
        <end position="218"/>
    </location>
</feature>
<feature type="compositionally biased region" description="Polar residues" evidence="1">
    <location>
        <begin position="175"/>
        <end position="194"/>
    </location>
</feature>
<evidence type="ECO:0000313" key="3">
    <source>
        <dbReference type="EMBL" id="KAJ5076836.1"/>
    </source>
</evidence>
<dbReference type="Pfam" id="PF23553">
    <property type="entry name" value="NELF-A_N"/>
    <property type="match status" value="1"/>
</dbReference>